<feature type="compositionally biased region" description="Basic and acidic residues" evidence="1">
    <location>
        <begin position="285"/>
        <end position="308"/>
    </location>
</feature>
<reference evidence="2 3" key="1">
    <citation type="submission" date="2023-01" db="EMBL/GenBank/DDBJ databases">
        <title>Analysis of 21 Apiospora genomes using comparative genomics revels a genus with tremendous synthesis potential of carbohydrate active enzymes and secondary metabolites.</title>
        <authorList>
            <person name="Sorensen T."/>
        </authorList>
    </citation>
    <scope>NUCLEOTIDE SEQUENCE [LARGE SCALE GENOMIC DNA]</scope>
    <source>
        <strain evidence="2 3">CBS 135458</strain>
    </source>
</reference>
<feature type="compositionally biased region" description="Basic and acidic residues" evidence="1">
    <location>
        <begin position="231"/>
        <end position="240"/>
    </location>
</feature>
<comment type="caution">
    <text evidence="2">The sequence shown here is derived from an EMBL/GenBank/DDBJ whole genome shotgun (WGS) entry which is preliminary data.</text>
</comment>
<dbReference type="PANTHER" id="PTHR38887">
    <property type="entry name" value="CHROMOSOME 21, WHOLE GENOME SHOTGUN SEQUENCE"/>
    <property type="match status" value="1"/>
</dbReference>
<organism evidence="2 3">
    <name type="scientific">Apiospora phragmitis</name>
    <dbReference type="NCBI Taxonomy" id="2905665"/>
    <lineage>
        <taxon>Eukaryota</taxon>
        <taxon>Fungi</taxon>
        <taxon>Dikarya</taxon>
        <taxon>Ascomycota</taxon>
        <taxon>Pezizomycotina</taxon>
        <taxon>Sordariomycetes</taxon>
        <taxon>Xylariomycetidae</taxon>
        <taxon>Amphisphaeriales</taxon>
        <taxon>Apiosporaceae</taxon>
        <taxon>Apiospora</taxon>
    </lineage>
</organism>
<evidence type="ECO:0000313" key="3">
    <source>
        <dbReference type="Proteomes" id="UP001480595"/>
    </source>
</evidence>
<dbReference type="EMBL" id="JAQQWL010000008">
    <property type="protein sequence ID" value="KAK8061640.1"/>
    <property type="molecule type" value="Genomic_DNA"/>
</dbReference>
<protein>
    <submittedName>
        <fullName evidence="2">Uncharacterized protein</fullName>
    </submittedName>
</protein>
<dbReference type="PANTHER" id="PTHR38887:SF1">
    <property type="entry name" value="RAS MODIFICATION PROTEIN ERF4"/>
    <property type="match status" value="1"/>
</dbReference>
<name>A0ABR1UUC8_9PEZI</name>
<feature type="compositionally biased region" description="Basic residues" evidence="1">
    <location>
        <begin position="309"/>
        <end position="333"/>
    </location>
</feature>
<dbReference type="Proteomes" id="UP001480595">
    <property type="component" value="Unassembled WGS sequence"/>
</dbReference>
<evidence type="ECO:0000313" key="2">
    <source>
        <dbReference type="EMBL" id="KAK8061640.1"/>
    </source>
</evidence>
<sequence>MDSSRTGNQPSPPAPAASFPMGSVLGSAAPGKLPHVIIIPQRRPRKRDRGFIRAYAPDLLRCGIDQATFLAFIDELNAAVSSHPILSAINLAGAAAGFVPASVTPIAGVVGLGVQVVAGVVTEVIARSSQNSYLEKMNNELFRPRGLYCLVMAYDIKSRSNVVQFDLRADHSAASIEPSPPSPQTTQSQARFRSNDGVVGAAQFPVSAELVFLDPQDEPPIPYDNGDSETSEDRSFESESSKGGNSFTNKLATTAASLQSRQDLKAQVKFQKKNPTSMISSLLDPKAELSSKDVRKQEKREAKQERKAEKQKRKADKRQRKHPNRVPKERKVKPVSFFHGNVSLPVPQYALAEEMNTADDLFKAGAMQ</sequence>
<dbReference type="GeneID" id="92092478"/>
<feature type="region of interest" description="Disordered" evidence="1">
    <location>
        <begin position="214"/>
        <end position="248"/>
    </location>
</feature>
<evidence type="ECO:0000256" key="1">
    <source>
        <dbReference type="SAM" id="MobiDB-lite"/>
    </source>
</evidence>
<feature type="region of interest" description="Disordered" evidence="1">
    <location>
        <begin position="270"/>
        <end position="334"/>
    </location>
</feature>
<dbReference type="InterPro" id="IPR053221">
    <property type="entry name" value="Burnettramic_acid_biosynth"/>
</dbReference>
<gene>
    <name evidence="2" type="ORF">PG994_008006</name>
</gene>
<keyword evidence="3" id="KW-1185">Reference proteome</keyword>
<feature type="non-terminal residue" evidence="2">
    <location>
        <position position="368"/>
    </location>
</feature>
<feature type="region of interest" description="Disordered" evidence="1">
    <location>
        <begin position="173"/>
        <end position="192"/>
    </location>
</feature>
<accession>A0ABR1UUC8</accession>
<proteinExistence type="predicted"/>
<dbReference type="RefSeq" id="XP_066714902.1">
    <property type="nucleotide sequence ID" value="XM_066859415.1"/>
</dbReference>